<evidence type="ECO:0000313" key="2">
    <source>
        <dbReference type="Proteomes" id="UP000501534"/>
    </source>
</evidence>
<dbReference type="RefSeq" id="WP_171089764.1">
    <property type="nucleotide sequence ID" value="NZ_CP053069.1"/>
</dbReference>
<gene>
    <name evidence="1" type="ORF">DSM104443_00826</name>
</gene>
<dbReference type="EMBL" id="CP053069">
    <property type="protein sequence ID" value="QJR09776.1"/>
    <property type="molecule type" value="Genomic_DNA"/>
</dbReference>
<dbReference type="KEGG" id="uru:DSM104443_00826"/>
<proteinExistence type="predicted"/>
<organism evidence="1 2">
    <name type="scientific">Usitatibacter rugosus</name>
    <dbReference type="NCBI Taxonomy" id="2732067"/>
    <lineage>
        <taxon>Bacteria</taxon>
        <taxon>Pseudomonadati</taxon>
        <taxon>Pseudomonadota</taxon>
        <taxon>Betaproteobacteria</taxon>
        <taxon>Nitrosomonadales</taxon>
        <taxon>Usitatibacteraceae</taxon>
        <taxon>Usitatibacter</taxon>
    </lineage>
</organism>
<dbReference type="AlphaFoldDB" id="A0A6M4GRS4"/>
<dbReference type="Proteomes" id="UP000501534">
    <property type="component" value="Chromosome"/>
</dbReference>
<keyword evidence="2" id="KW-1185">Reference proteome</keyword>
<accession>A0A6M4GRS4</accession>
<evidence type="ECO:0000313" key="1">
    <source>
        <dbReference type="EMBL" id="QJR09776.1"/>
    </source>
</evidence>
<sequence length="63" mass="7022">MNENIRIQRLIREARVQRSADVGIALGEFLADLWIGTAEMFGKLPASRNPGTLTRVQKTSPAR</sequence>
<name>A0A6M4GRS4_9PROT</name>
<reference evidence="1 2" key="1">
    <citation type="submission" date="2020-04" db="EMBL/GenBank/DDBJ databases">
        <title>Usitatibacter rugosus gen. nov., sp. nov. and Usitatibacter palustris sp. nov., novel members of Usitatibacteraceae fam. nov. within the order Nitrosomonadales isolated from soil.</title>
        <authorList>
            <person name="Huber K.J."/>
            <person name="Neumann-Schaal M."/>
            <person name="Geppert A."/>
            <person name="Luckner M."/>
            <person name="Wanner G."/>
            <person name="Overmann J."/>
        </authorList>
    </citation>
    <scope>NUCLEOTIDE SEQUENCE [LARGE SCALE GENOMIC DNA]</scope>
    <source>
        <strain evidence="1 2">0125_3</strain>
    </source>
</reference>
<protein>
    <submittedName>
        <fullName evidence="1">Uncharacterized protein</fullName>
    </submittedName>
</protein>